<organism evidence="2 3">
    <name type="scientific">Paenibacillus cellulosilyticus</name>
    <dbReference type="NCBI Taxonomy" id="375489"/>
    <lineage>
        <taxon>Bacteria</taxon>
        <taxon>Bacillati</taxon>
        <taxon>Bacillota</taxon>
        <taxon>Bacilli</taxon>
        <taxon>Bacillales</taxon>
        <taxon>Paenibacillaceae</taxon>
        <taxon>Paenibacillus</taxon>
    </lineage>
</organism>
<keyword evidence="1" id="KW-0732">Signal</keyword>
<dbReference type="Proteomes" id="UP000246635">
    <property type="component" value="Unassembled WGS sequence"/>
</dbReference>
<sequence>MRKLRFIRCNSIIKVVFVTLLSCLMLCVCSSQSQKATSEVEAKEYVYTVALNGYVYGFTNELVEAEQIENHIGEGQRVVKSKVEKNGDIGCSVSECKAPLGINFYSIQNISQKDAIAVKVNETEYIKCIKIRKL</sequence>
<keyword evidence="3" id="KW-1185">Reference proteome</keyword>
<evidence type="ECO:0000313" key="2">
    <source>
        <dbReference type="EMBL" id="PWW07205.1"/>
    </source>
</evidence>
<comment type="caution">
    <text evidence="2">The sequence shown here is derived from an EMBL/GenBank/DDBJ whole genome shotgun (WGS) entry which is preliminary data.</text>
</comment>
<gene>
    <name evidence="2" type="ORF">DFQ01_10297</name>
</gene>
<protein>
    <recommendedName>
        <fullName evidence="4">Lipoprotein</fullName>
    </recommendedName>
</protein>
<dbReference type="OrthoDB" id="2357153at2"/>
<proteinExistence type="predicted"/>
<dbReference type="AlphaFoldDB" id="A0A2V2Z246"/>
<dbReference type="EMBL" id="QGTQ01000002">
    <property type="protein sequence ID" value="PWW07205.1"/>
    <property type="molecule type" value="Genomic_DNA"/>
</dbReference>
<accession>A0A2V2Z246</accession>
<evidence type="ECO:0008006" key="4">
    <source>
        <dbReference type="Google" id="ProtNLM"/>
    </source>
</evidence>
<reference evidence="2 3" key="1">
    <citation type="submission" date="2018-05" db="EMBL/GenBank/DDBJ databases">
        <title>Genomic Encyclopedia of Type Strains, Phase III (KMG-III): the genomes of soil and plant-associated and newly described type strains.</title>
        <authorList>
            <person name="Whitman W."/>
        </authorList>
    </citation>
    <scope>NUCLEOTIDE SEQUENCE [LARGE SCALE GENOMIC DNA]</scope>
    <source>
        <strain evidence="2 3">CECT 5696</strain>
    </source>
</reference>
<evidence type="ECO:0000256" key="1">
    <source>
        <dbReference type="SAM" id="SignalP"/>
    </source>
</evidence>
<name>A0A2V2Z246_9BACL</name>
<dbReference type="RefSeq" id="WP_110042470.1">
    <property type="nucleotide sequence ID" value="NZ_CP054612.1"/>
</dbReference>
<feature type="signal peptide" evidence="1">
    <location>
        <begin position="1"/>
        <end position="35"/>
    </location>
</feature>
<feature type="chain" id="PRO_5015973943" description="Lipoprotein" evidence="1">
    <location>
        <begin position="36"/>
        <end position="134"/>
    </location>
</feature>
<evidence type="ECO:0000313" key="3">
    <source>
        <dbReference type="Proteomes" id="UP000246635"/>
    </source>
</evidence>